<keyword evidence="2" id="KW-1185">Reference proteome</keyword>
<organism evidence="1 2">
    <name type="scientific">Elysia crispata</name>
    <name type="common">lettuce slug</name>
    <dbReference type="NCBI Taxonomy" id="231223"/>
    <lineage>
        <taxon>Eukaryota</taxon>
        <taxon>Metazoa</taxon>
        <taxon>Spiralia</taxon>
        <taxon>Lophotrochozoa</taxon>
        <taxon>Mollusca</taxon>
        <taxon>Gastropoda</taxon>
        <taxon>Heterobranchia</taxon>
        <taxon>Euthyneura</taxon>
        <taxon>Panpulmonata</taxon>
        <taxon>Sacoglossa</taxon>
        <taxon>Placobranchoidea</taxon>
        <taxon>Plakobranchidae</taxon>
        <taxon>Elysia</taxon>
    </lineage>
</organism>
<gene>
    <name evidence="1" type="ORF">RRG08_018488</name>
</gene>
<evidence type="ECO:0000313" key="1">
    <source>
        <dbReference type="EMBL" id="KAK3706139.1"/>
    </source>
</evidence>
<proteinExistence type="predicted"/>
<dbReference type="EMBL" id="JAWDGP010007754">
    <property type="protein sequence ID" value="KAK3706139.1"/>
    <property type="molecule type" value="Genomic_DNA"/>
</dbReference>
<sequence length="137" mass="14850">MNMDDDIVDNNIDTFEAIPEATVWSMAPMCRWFKQPEGALVWDVLEALMLCESPVFTVGGRGTGRIPIILLTTQLKAVLPGLMHVWEARLGDVAGGGEQFPSSLMHVWEARLGDVAGGGEQFPSAMHMGGSIRMCGC</sequence>
<dbReference type="Proteomes" id="UP001283361">
    <property type="component" value="Unassembled WGS sequence"/>
</dbReference>
<evidence type="ECO:0000313" key="2">
    <source>
        <dbReference type="Proteomes" id="UP001283361"/>
    </source>
</evidence>
<protein>
    <submittedName>
        <fullName evidence="1">Uncharacterized protein</fullName>
    </submittedName>
</protein>
<name>A0AAE1CKV5_9GAST</name>
<reference evidence="1" key="1">
    <citation type="journal article" date="2023" name="G3 (Bethesda)">
        <title>A reference genome for the long-term kleptoplast-retaining sea slug Elysia crispata morphotype clarki.</title>
        <authorList>
            <person name="Eastman K.E."/>
            <person name="Pendleton A.L."/>
            <person name="Shaikh M.A."/>
            <person name="Suttiyut T."/>
            <person name="Ogas R."/>
            <person name="Tomko P."/>
            <person name="Gavelis G."/>
            <person name="Widhalm J.R."/>
            <person name="Wisecaver J.H."/>
        </authorList>
    </citation>
    <scope>NUCLEOTIDE SEQUENCE</scope>
    <source>
        <strain evidence="1">ECLA1</strain>
    </source>
</reference>
<comment type="caution">
    <text evidence="1">The sequence shown here is derived from an EMBL/GenBank/DDBJ whole genome shotgun (WGS) entry which is preliminary data.</text>
</comment>
<dbReference type="AlphaFoldDB" id="A0AAE1CKV5"/>
<accession>A0AAE1CKV5</accession>